<dbReference type="EMBL" id="CAJEWN010000985">
    <property type="protein sequence ID" value="CAD2192877.1"/>
    <property type="molecule type" value="Genomic_DNA"/>
</dbReference>
<feature type="transmembrane region" description="Helical" evidence="5">
    <location>
        <begin position="184"/>
        <end position="204"/>
    </location>
</feature>
<keyword evidence="3 5" id="KW-1133">Transmembrane helix</keyword>
<feature type="transmembrane region" description="Helical" evidence="5">
    <location>
        <begin position="283"/>
        <end position="301"/>
    </location>
</feature>
<reference evidence="6 7" key="1">
    <citation type="submission" date="2020-08" db="EMBL/GenBank/DDBJ databases">
        <authorList>
            <person name="Koutsovoulos G."/>
            <person name="Danchin GJ E."/>
        </authorList>
    </citation>
    <scope>NUCLEOTIDE SEQUENCE [LARGE SCALE GENOMIC DNA]</scope>
</reference>
<dbReference type="InterPro" id="IPR050186">
    <property type="entry name" value="TPT_transporter"/>
</dbReference>
<dbReference type="GO" id="GO:0016020">
    <property type="term" value="C:membrane"/>
    <property type="evidence" value="ECO:0007669"/>
    <property type="project" value="UniProtKB-SubCell"/>
</dbReference>
<name>A0A6V7X1K9_MELEN</name>
<evidence type="ECO:0000256" key="5">
    <source>
        <dbReference type="SAM" id="Phobius"/>
    </source>
</evidence>
<dbReference type="PANTHER" id="PTHR11132">
    <property type="entry name" value="SOLUTE CARRIER FAMILY 35"/>
    <property type="match status" value="1"/>
</dbReference>
<evidence type="ECO:0000256" key="3">
    <source>
        <dbReference type="ARBA" id="ARBA00022989"/>
    </source>
</evidence>
<sequence>MDVLFGHSMKSLYLFGTCNVIHSLFSRIVITKFFFDYPIVISLFNMALILSLIEFGRMTKLVKVQPYTFHRGKAMFVPSFFYCLSHYISLNCLDGISLPFFPFLEKFIAITTIPFYFFILRRQRPSIQTLTILMFICFGSALASVFEISYDIWGLAYSLGALAMQTSSLVLIEKVRAQMDMSVVELIYLNSFNCLCLFLVADIVQDELRDAYSYLQTSTTTTFYVSLLTMIISGSFGHCLLLYCVATTNTLNTAVTQNCSASIQIFIAYLLSIEVFYDSEPNFTTFLGVVIAIVSTIFYFLSSKDKEFKPNAQMSTKYHSLVQHE</sequence>
<comment type="subcellular location">
    <subcellularLocation>
        <location evidence="1">Membrane</location>
        <topology evidence="1">Multi-pass membrane protein</topology>
    </subcellularLocation>
</comment>
<accession>A0A6V7X1K9</accession>
<gene>
    <name evidence="6" type="ORF">MENT_LOCUS45799</name>
</gene>
<comment type="caution">
    <text evidence="6">The sequence shown here is derived from an EMBL/GenBank/DDBJ whole genome shotgun (WGS) entry which is preliminary data.</text>
</comment>
<dbReference type="Proteomes" id="UP000580250">
    <property type="component" value="Unassembled WGS sequence"/>
</dbReference>
<feature type="transmembrane region" description="Helical" evidence="5">
    <location>
        <begin position="96"/>
        <end position="120"/>
    </location>
</feature>
<evidence type="ECO:0000256" key="4">
    <source>
        <dbReference type="ARBA" id="ARBA00023136"/>
    </source>
</evidence>
<evidence type="ECO:0000256" key="1">
    <source>
        <dbReference type="ARBA" id="ARBA00004141"/>
    </source>
</evidence>
<dbReference type="OrthoDB" id="417037at2759"/>
<feature type="transmembrane region" description="Helical" evidence="5">
    <location>
        <begin position="127"/>
        <end position="146"/>
    </location>
</feature>
<keyword evidence="2 5" id="KW-0812">Transmembrane</keyword>
<feature type="transmembrane region" description="Helical" evidence="5">
    <location>
        <begin position="224"/>
        <end position="246"/>
    </location>
</feature>
<organism evidence="6 7">
    <name type="scientific">Meloidogyne enterolobii</name>
    <name type="common">Root-knot nematode worm</name>
    <name type="synonym">Meloidogyne mayaguensis</name>
    <dbReference type="NCBI Taxonomy" id="390850"/>
    <lineage>
        <taxon>Eukaryota</taxon>
        <taxon>Metazoa</taxon>
        <taxon>Ecdysozoa</taxon>
        <taxon>Nematoda</taxon>
        <taxon>Chromadorea</taxon>
        <taxon>Rhabditida</taxon>
        <taxon>Tylenchina</taxon>
        <taxon>Tylenchomorpha</taxon>
        <taxon>Tylenchoidea</taxon>
        <taxon>Meloidogynidae</taxon>
        <taxon>Meloidogyninae</taxon>
        <taxon>Meloidogyne</taxon>
    </lineage>
</organism>
<feature type="transmembrane region" description="Helical" evidence="5">
    <location>
        <begin position="152"/>
        <end position="172"/>
    </location>
</feature>
<dbReference type="AlphaFoldDB" id="A0A6V7X1K9"/>
<keyword evidence="4 5" id="KW-0472">Membrane</keyword>
<feature type="transmembrane region" description="Helical" evidence="5">
    <location>
        <begin position="35"/>
        <end position="53"/>
    </location>
</feature>
<evidence type="ECO:0000256" key="2">
    <source>
        <dbReference type="ARBA" id="ARBA00022692"/>
    </source>
</evidence>
<evidence type="ECO:0000313" key="7">
    <source>
        <dbReference type="Proteomes" id="UP000580250"/>
    </source>
</evidence>
<proteinExistence type="predicted"/>
<feature type="transmembrane region" description="Helical" evidence="5">
    <location>
        <begin position="74"/>
        <end position="90"/>
    </location>
</feature>
<evidence type="ECO:0000313" key="6">
    <source>
        <dbReference type="EMBL" id="CAD2192877.1"/>
    </source>
</evidence>
<feature type="transmembrane region" description="Helical" evidence="5">
    <location>
        <begin position="258"/>
        <end position="277"/>
    </location>
</feature>
<protein>
    <submittedName>
        <fullName evidence="6">Uncharacterized protein</fullName>
    </submittedName>
</protein>